<proteinExistence type="predicted"/>
<gene>
    <name evidence="3" type="ORF">RF55_5259</name>
</gene>
<organism evidence="3 4">
    <name type="scientific">Lasius niger</name>
    <name type="common">Black garden ant</name>
    <dbReference type="NCBI Taxonomy" id="67767"/>
    <lineage>
        <taxon>Eukaryota</taxon>
        <taxon>Metazoa</taxon>
        <taxon>Ecdysozoa</taxon>
        <taxon>Arthropoda</taxon>
        <taxon>Hexapoda</taxon>
        <taxon>Insecta</taxon>
        <taxon>Pterygota</taxon>
        <taxon>Neoptera</taxon>
        <taxon>Endopterygota</taxon>
        <taxon>Hymenoptera</taxon>
        <taxon>Apocrita</taxon>
        <taxon>Aculeata</taxon>
        <taxon>Formicoidea</taxon>
        <taxon>Formicidae</taxon>
        <taxon>Formicinae</taxon>
        <taxon>Lasius</taxon>
        <taxon>Lasius</taxon>
    </lineage>
</organism>
<dbReference type="OrthoDB" id="10006996at2759"/>
<reference evidence="3 4" key="1">
    <citation type="submission" date="2015-04" db="EMBL/GenBank/DDBJ databases">
        <title>Lasius niger genome sequencing.</title>
        <authorList>
            <person name="Konorov E.A."/>
            <person name="Nikitin M.A."/>
            <person name="Kirill M.V."/>
            <person name="Chang P."/>
        </authorList>
    </citation>
    <scope>NUCLEOTIDE SEQUENCE [LARGE SCALE GENOMIC DNA]</scope>
    <source>
        <tissue evidence="3">Whole</tissue>
    </source>
</reference>
<dbReference type="EMBL" id="LBMM01002619">
    <property type="protein sequence ID" value="KMQ94580.1"/>
    <property type="molecule type" value="Genomic_DNA"/>
</dbReference>
<evidence type="ECO:0000313" key="3">
    <source>
        <dbReference type="EMBL" id="KMQ94580.1"/>
    </source>
</evidence>
<feature type="domain" description="Ig-like" evidence="2">
    <location>
        <begin position="1"/>
        <end position="59"/>
    </location>
</feature>
<dbReference type="Pfam" id="PF00047">
    <property type="entry name" value="ig"/>
    <property type="match status" value="1"/>
</dbReference>
<dbReference type="STRING" id="67767.A0A0J7NQ79"/>
<feature type="domain" description="Ig-like" evidence="2">
    <location>
        <begin position="66"/>
        <end position="129"/>
    </location>
</feature>
<dbReference type="AlphaFoldDB" id="A0A0J7NQ79"/>
<dbReference type="InterPro" id="IPR007110">
    <property type="entry name" value="Ig-like_dom"/>
</dbReference>
<evidence type="ECO:0000313" key="4">
    <source>
        <dbReference type="Proteomes" id="UP000036403"/>
    </source>
</evidence>
<dbReference type="PANTHER" id="PTHR23278:SF31">
    <property type="entry name" value="SIDESTEP II, ISOFORM A"/>
    <property type="match status" value="1"/>
</dbReference>
<keyword evidence="1" id="KW-1015">Disulfide bond</keyword>
<dbReference type="InterPro" id="IPR013151">
    <property type="entry name" value="Immunoglobulin_dom"/>
</dbReference>
<dbReference type="InterPro" id="IPR013162">
    <property type="entry name" value="CD80_C2-set"/>
</dbReference>
<comment type="caution">
    <text evidence="3">The sequence shown here is derived from an EMBL/GenBank/DDBJ whole genome shotgun (WGS) entry which is preliminary data.</text>
</comment>
<sequence>MVRWLVNGRVKDEEYENNAGDVIENRLTLQPISRSDLGSNFTCEARNTDLVDAKETSISLDLNLKPLAVIIRRPGRKGIGNESLLAGKRYDMECETTGSRPPAVITWYKGRRRQLKHTTVRKRNKKEVA</sequence>
<dbReference type="PaxDb" id="67767-A0A0J7NQ79"/>
<protein>
    <submittedName>
        <fullName evidence="3">Kin of irre-like protein 3 protein</fullName>
    </submittedName>
</protein>
<dbReference type="Pfam" id="PF08205">
    <property type="entry name" value="C2-set_2"/>
    <property type="match status" value="1"/>
</dbReference>
<dbReference type="Gene3D" id="2.60.40.10">
    <property type="entry name" value="Immunoglobulins"/>
    <property type="match status" value="2"/>
</dbReference>
<keyword evidence="4" id="KW-1185">Reference proteome</keyword>
<evidence type="ECO:0000256" key="1">
    <source>
        <dbReference type="ARBA" id="ARBA00023157"/>
    </source>
</evidence>
<dbReference type="PROSITE" id="PS50835">
    <property type="entry name" value="IG_LIKE"/>
    <property type="match status" value="2"/>
</dbReference>
<accession>A0A0J7NQ79</accession>
<dbReference type="InterPro" id="IPR013783">
    <property type="entry name" value="Ig-like_fold"/>
</dbReference>
<name>A0A0J7NQ79_LASNI</name>
<dbReference type="PANTHER" id="PTHR23278">
    <property type="entry name" value="SIDESTEP PROTEIN"/>
    <property type="match status" value="1"/>
</dbReference>
<evidence type="ECO:0000259" key="2">
    <source>
        <dbReference type="PROSITE" id="PS50835"/>
    </source>
</evidence>
<dbReference type="Proteomes" id="UP000036403">
    <property type="component" value="Unassembled WGS sequence"/>
</dbReference>